<gene>
    <name evidence="1" type="ORF">DFP96_104287</name>
</gene>
<dbReference type="AlphaFoldDB" id="A0A4R6ZML5"/>
<dbReference type="EMBL" id="SNZK01000004">
    <property type="protein sequence ID" value="TDR53693.1"/>
    <property type="molecule type" value="Genomic_DNA"/>
</dbReference>
<dbReference type="OrthoDB" id="2906757at2"/>
<protein>
    <submittedName>
        <fullName evidence="1">Uncharacterized protein</fullName>
    </submittedName>
</protein>
<name>A0A4R6ZML5_9LIST</name>
<keyword evidence="2" id="KW-1185">Reference proteome</keyword>
<proteinExistence type="predicted"/>
<accession>A0A4R6ZML5</accession>
<evidence type="ECO:0000313" key="1">
    <source>
        <dbReference type="EMBL" id="TDR53693.1"/>
    </source>
</evidence>
<evidence type="ECO:0000313" key="2">
    <source>
        <dbReference type="Proteomes" id="UP000295558"/>
    </source>
</evidence>
<comment type="caution">
    <text evidence="1">The sequence shown here is derived from an EMBL/GenBank/DDBJ whole genome shotgun (WGS) entry which is preliminary data.</text>
</comment>
<sequence>MNDATSISLTQFIDFSTKVSTTARINFIKKVKADPDYTPATDYWKQLRAEIKRIHERGLPIEELYSLSDRVSDNKKDNYAKNIRNYVKFIKKHNVEFFNTGKAFWQYDELNVRTTPELGLRINGQNYLVKNWYKKNNNNTKVTKKSISTTLTMMELSLLDFEIPPDTKFAVINLQKGELHESTPLVDSDVLELKIEAGTLLDIWKQI</sequence>
<dbReference type="RefSeq" id="WP_133620439.1">
    <property type="nucleotide sequence ID" value="NZ_SNZK01000004.1"/>
</dbReference>
<reference evidence="1 2" key="1">
    <citation type="submission" date="2019-03" db="EMBL/GenBank/DDBJ databases">
        <title>Genomic Encyclopedia of Type Strains, Phase III (KMG-III): the genomes of soil and plant-associated and newly described type strains.</title>
        <authorList>
            <person name="Whitman W."/>
        </authorList>
    </citation>
    <scope>NUCLEOTIDE SEQUENCE [LARGE SCALE GENOMIC DNA]</scope>
    <source>
        <strain evidence="1 2">CECT 7972</strain>
    </source>
</reference>
<organism evidence="1 2">
    <name type="scientific">Listeria rocourtiae</name>
    <dbReference type="NCBI Taxonomy" id="647910"/>
    <lineage>
        <taxon>Bacteria</taxon>
        <taxon>Bacillati</taxon>
        <taxon>Bacillota</taxon>
        <taxon>Bacilli</taxon>
        <taxon>Bacillales</taxon>
        <taxon>Listeriaceae</taxon>
        <taxon>Listeria</taxon>
    </lineage>
</organism>
<dbReference type="Proteomes" id="UP000295558">
    <property type="component" value="Unassembled WGS sequence"/>
</dbReference>